<sequence>MLYEFEGHCLQEGNRHFIKIPFNVWEVCEIKGNIPVKVAIEEITFECKLIPKGHGEYYIPIAKKYYQQLPIMNHYACSFEILKQLSRINQHSPYNQPIRTIDTINLVLQPDEGLCGQACLAMLSGLPLEEIMTIMQAKKWQASLSKVIETLDYFRLKHADKMSYQKDKFSQLPNLCLLNVKADDDQLSHLLIYFNGKYYDPTSRIRASYDPERIISYLEIFSP</sequence>
<comment type="caution">
    <text evidence="1">The sequence shown here is derived from an EMBL/GenBank/DDBJ whole genome shotgun (WGS) entry which is preliminary data.</text>
</comment>
<dbReference type="RefSeq" id="WP_311822217.1">
    <property type="nucleotide sequence ID" value="NZ_JARPYF010000011.1"/>
</dbReference>
<proteinExistence type="predicted"/>
<dbReference type="SUPFAM" id="SSF141694">
    <property type="entry name" value="AF2212/PG0164-like"/>
    <property type="match status" value="1"/>
</dbReference>
<keyword evidence="2" id="KW-1185">Reference proteome</keyword>
<organism evidence="1 2">
    <name type="scientific">Enterococcus hulanensis</name>
    <dbReference type="NCBI Taxonomy" id="2559929"/>
    <lineage>
        <taxon>Bacteria</taxon>
        <taxon>Bacillati</taxon>
        <taxon>Bacillota</taxon>
        <taxon>Bacilli</taxon>
        <taxon>Lactobacillales</taxon>
        <taxon>Enterococcaceae</taxon>
        <taxon>Enterococcus</taxon>
    </lineage>
</organism>
<dbReference type="Gene3D" id="2.40.30.100">
    <property type="entry name" value="AF2212/PG0164-like"/>
    <property type="match status" value="1"/>
</dbReference>
<dbReference type="Proteomes" id="UP001252875">
    <property type="component" value="Unassembled WGS sequence"/>
</dbReference>
<reference evidence="1 2" key="1">
    <citation type="submission" date="2023-03" db="EMBL/GenBank/DDBJ databases">
        <authorList>
            <person name="Shen W."/>
            <person name="Cai J."/>
        </authorList>
    </citation>
    <scope>NUCLEOTIDE SEQUENCE [LARGE SCALE GENOMIC DNA]</scope>
    <source>
        <strain evidence="1 2">D6-4</strain>
    </source>
</reference>
<evidence type="ECO:0000313" key="2">
    <source>
        <dbReference type="Proteomes" id="UP001252875"/>
    </source>
</evidence>
<accession>A0ABU3F3G6</accession>
<dbReference type="Pfam" id="PF08922">
    <property type="entry name" value="DUF1905"/>
    <property type="match status" value="1"/>
</dbReference>
<gene>
    <name evidence="1" type="ORF">P7D85_17990</name>
</gene>
<dbReference type="InterPro" id="IPR037079">
    <property type="entry name" value="AF2212/PG0164-like_sf"/>
</dbReference>
<protein>
    <submittedName>
        <fullName evidence="1">DUF1905 domain-containing protein</fullName>
    </submittedName>
</protein>
<dbReference type="InterPro" id="IPR015018">
    <property type="entry name" value="DUF1905"/>
</dbReference>
<dbReference type="EMBL" id="JARPYI010000012">
    <property type="protein sequence ID" value="MDT2601675.1"/>
    <property type="molecule type" value="Genomic_DNA"/>
</dbReference>
<name>A0ABU3F3G6_9ENTE</name>
<evidence type="ECO:0000313" key="1">
    <source>
        <dbReference type="EMBL" id="MDT2601675.1"/>
    </source>
</evidence>